<reference evidence="1 2" key="1">
    <citation type="submission" date="2024-01" db="EMBL/GenBank/DDBJ databases">
        <title>Genome assemblies of Stephania.</title>
        <authorList>
            <person name="Yang L."/>
        </authorList>
    </citation>
    <scope>NUCLEOTIDE SEQUENCE [LARGE SCALE GENOMIC DNA]</scope>
    <source>
        <strain evidence="1">JXDWG</strain>
        <tissue evidence="1">Leaf</tissue>
    </source>
</reference>
<protein>
    <submittedName>
        <fullName evidence="1">Uncharacterized protein</fullName>
    </submittedName>
</protein>
<accession>A0AAP0PWJ9</accession>
<comment type="caution">
    <text evidence="1">The sequence shown here is derived from an EMBL/GenBank/DDBJ whole genome shotgun (WGS) entry which is preliminary data.</text>
</comment>
<proteinExistence type="predicted"/>
<keyword evidence="2" id="KW-1185">Reference proteome</keyword>
<gene>
    <name evidence="1" type="ORF">Scep_005642</name>
</gene>
<dbReference type="AlphaFoldDB" id="A0AAP0PWJ9"/>
<evidence type="ECO:0000313" key="2">
    <source>
        <dbReference type="Proteomes" id="UP001419268"/>
    </source>
</evidence>
<dbReference type="EMBL" id="JBBNAG010000002">
    <property type="protein sequence ID" value="KAK9159068.1"/>
    <property type="molecule type" value="Genomic_DNA"/>
</dbReference>
<organism evidence="1 2">
    <name type="scientific">Stephania cephalantha</name>
    <dbReference type="NCBI Taxonomy" id="152367"/>
    <lineage>
        <taxon>Eukaryota</taxon>
        <taxon>Viridiplantae</taxon>
        <taxon>Streptophyta</taxon>
        <taxon>Embryophyta</taxon>
        <taxon>Tracheophyta</taxon>
        <taxon>Spermatophyta</taxon>
        <taxon>Magnoliopsida</taxon>
        <taxon>Ranunculales</taxon>
        <taxon>Menispermaceae</taxon>
        <taxon>Menispermoideae</taxon>
        <taxon>Cissampelideae</taxon>
        <taxon>Stephania</taxon>
    </lineage>
</organism>
<sequence>MNFSTYPHHIFASHINPNQNQILLSSFRTPSIFIFMLTFRRSRRIHSPSSCVAAEQG</sequence>
<evidence type="ECO:0000313" key="1">
    <source>
        <dbReference type="EMBL" id="KAK9159068.1"/>
    </source>
</evidence>
<name>A0AAP0PWJ9_9MAGN</name>
<dbReference type="Proteomes" id="UP001419268">
    <property type="component" value="Unassembled WGS sequence"/>
</dbReference>